<evidence type="ECO:0000313" key="1">
    <source>
        <dbReference type="EMBL" id="EPR39937.1"/>
    </source>
</evidence>
<comment type="caution">
    <text evidence="1">The sequence shown here is derived from an EMBL/GenBank/DDBJ whole genome shotgun (WGS) entry which is preliminary data.</text>
</comment>
<name>S7TRZ8_DESML</name>
<sequence>MTALLLDICAQRLSASEIGAELGAFALWLSKPVLNAFRHRRSVRSSERLRCGYQSPCSTPFGIGDRCGRRHPSRSVDHTSAQRLSASEIGAGEGCWAFGKEVQVLNAFRHRRSVRNLTALENIVQRPCSTPFGIGDRCGSGPVHIAGGLAVLNAFRHRRSVRTGSTRV</sequence>
<organism evidence="1 2">
    <name type="scientific">Desulfococcus multivorans DSM 2059</name>
    <dbReference type="NCBI Taxonomy" id="1121405"/>
    <lineage>
        <taxon>Bacteria</taxon>
        <taxon>Pseudomonadati</taxon>
        <taxon>Thermodesulfobacteriota</taxon>
        <taxon>Desulfobacteria</taxon>
        <taxon>Desulfobacterales</taxon>
        <taxon>Desulfococcaceae</taxon>
        <taxon>Desulfococcus</taxon>
    </lineage>
</organism>
<evidence type="ECO:0000313" key="2">
    <source>
        <dbReference type="Proteomes" id="UP000014977"/>
    </source>
</evidence>
<dbReference type="Proteomes" id="UP000014977">
    <property type="component" value="Unassembled WGS sequence"/>
</dbReference>
<protein>
    <submittedName>
        <fullName evidence="1">Uncharacterized protein</fullName>
    </submittedName>
</protein>
<gene>
    <name evidence="1" type="ORF">dsmv_2510</name>
</gene>
<dbReference type="AlphaFoldDB" id="S7TRZ8"/>
<proteinExistence type="predicted"/>
<dbReference type="EMBL" id="ATHJ01000087">
    <property type="protein sequence ID" value="EPR39937.1"/>
    <property type="molecule type" value="Genomic_DNA"/>
</dbReference>
<keyword evidence="2" id="KW-1185">Reference proteome</keyword>
<accession>S7TRZ8</accession>
<reference evidence="1 2" key="1">
    <citation type="journal article" date="2013" name="Genome Announc.">
        <title>Draft genome sequences for three mercury-methylating, sulfate-reducing bacteria.</title>
        <authorList>
            <person name="Brown S.D."/>
            <person name="Hurt R.A.Jr."/>
            <person name="Gilmour C.C."/>
            <person name="Elias D.A."/>
        </authorList>
    </citation>
    <scope>NUCLEOTIDE SEQUENCE [LARGE SCALE GENOMIC DNA]</scope>
    <source>
        <strain evidence="1 2">DSM 2059</strain>
    </source>
</reference>